<organism evidence="2 3">
    <name type="scientific">Streptomyces chartreusis</name>
    <dbReference type="NCBI Taxonomy" id="1969"/>
    <lineage>
        <taxon>Bacteria</taxon>
        <taxon>Bacillati</taxon>
        <taxon>Actinomycetota</taxon>
        <taxon>Actinomycetes</taxon>
        <taxon>Kitasatosporales</taxon>
        <taxon>Streptomycetaceae</taxon>
        <taxon>Streptomyces</taxon>
    </lineage>
</organism>
<dbReference type="InterPro" id="IPR003959">
    <property type="entry name" value="ATPase_AAA_core"/>
</dbReference>
<dbReference type="EMBL" id="CP056041">
    <property type="protein sequence ID" value="QKZ17134.1"/>
    <property type="molecule type" value="Genomic_DNA"/>
</dbReference>
<dbReference type="AlphaFoldDB" id="A0A7H8T188"/>
<evidence type="ECO:0000313" key="2">
    <source>
        <dbReference type="EMBL" id="QKZ17134.1"/>
    </source>
</evidence>
<reference evidence="2 3" key="1">
    <citation type="submission" date="2020-06" db="EMBL/GenBank/DDBJ databases">
        <title>Genome mining for natural products.</title>
        <authorList>
            <person name="Zhang B."/>
            <person name="Shi J."/>
            <person name="Ge H."/>
        </authorList>
    </citation>
    <scope>NUCLEOTIDE SEQUENCE [LARGE SCALE GENOMIC DNA]</scope>
    <source>
        <strain evidence="2 3">NA02069</strain>
    </source>
</reference>
<accession>A0A7H8T188</accession>
<dbReference type="Proteomes" id="UP000509418">
    <property type="component" value="Chromosome"/>
</dbReference>
<dbReference type="GO" id="GO:0016887">
    <property type="term" value="F:ATP hydrolysis activity"/>
    <property type="evidence" value="ECO:0007669"/>
    <property type="project" value="InterPro"/>
</dbReference>
<protein>
    <submittedName>
        <fullName evidence="2">AAA family ATPase</fullName>
    </submittedName>
</protein>
<dbReference type="GO" id="GO:0005524">
    <property type="term" value="F:ATP binding"/>
    <property type="evidence" value="ECO:0007669"/>
    <property type="project" value="InterPro"/>
</dbReference>
<keyword evidence="3" id="KW-1185">Reference proteome</keyword>
<name>A0A7H8T188_STRCX</name>
<dbReference type="Gene3D" id="3.40.50.300">
    <property type="entry name" value="P-loop containing nucleotide triphosphate hydrolases"/>
    <property type="match status" value="1"/>
</dbReference>
<gene>
    <name evidence="2" type="ORF">HUT05_07000</name>
</gene>
<feature type="domain" description="ATPase AAA-type core" evidence="1">
    <location>
        <begin position="7"/>
        <end position="70"/>
    </location>
</feature>
<sequence length="111" mass="11883">MSLIMAGYAELESKFHGDGPKNVKAAFHAAESQGALLFIDEADSLLSRRLTDVPQGSEQAINSMRSQIVLCLDQFTAVVVFSMMTPPVPASVVGRLDEMCGRALRGGPLCL</sequence>
<evidence type="ECO:0000259" key="1">
    <source>
        <dbReference type="Pfam" id="PF00004"/>
    </source>
</evidence>
<evidence type="ECO:0000313" key="3">
    <source>
        <dbReference type="Proteomes" id="UP000509418"/>
    </source>
</evidence>
<dbReference type="Pfam" id="PF00004">
    <property type="entry name" value="AAA"/>
    <property type="match status" value="1"/>
</dbReference>
<dbReference type="InterPro" id="IPR027417">
    <property type="entry name" value="P-loop_NTPase"/>
</dbReference>
<dbReference type="SUPFAM" id="SSF52540">
    <property type="entry name" value="P-loop containing nucleoside triphosphate hydrolases"/>
    <property type="match status" value="1"/>
</dbReference>
<proteinExistence type="predicted"/>